<name>F0Z6R0_DICPU</name>
<gene>
    <name evidence="1" type="ORF">DICPUDRAFT_74135</name>
</gene>
<dbReference type="InParanoid" id="F0Z6R0"/>
<organism evidence="1 2">
    <name type="scientific">Dictyostelium purpureum</name>
    <name type="common">Slime mold</name>
    <dbReference type="NCBI Taxonomy" id="5786"/>
    <lineage>
        <taxon>Eukaryota</taxon>
        <taxon>Amoebozoa</taxon>
        <taxon>Evosea</taxon>
        <taxon>Eumycetozoa</taxon>
        <taxon>Dictyostelia</taxon>
        <taxon>Dictyosteliales</taxon>
        <taxon>Dictyosteliaceae</taxon>
        <taxon>Dictyostelium</taxon>
    </lineage>
</organism>
<dbReference type="GeneID" id="10503538"/>
<dbReference type="EMBL" id="GL870943">
    <property type="protein sequence ID" value="EGC40403.1"/>
    <property type="molecule type" value="Genomic_DNA"/>
</dbReference>
<proteinExistence type="predicted"/>
<dbReference type="Proteomes" id="UP000001064">
    <property type="component" value="Unassembled WGS sequence"/>
</dbReference>
<protein>
    <submittedName>
        <fullName evidence="1">Uncharacterized protein</fullName>
    </submittedName>
</protein>
<evidence type="ECO:0000313" key="1">
    <source>
        <dbReference type="EMBL" id="EGC40403.1"/>
    </source>
</evidence>
<keyword evidence="2" id="KW-1185">Reference proteome</keyword>
<accession>F0Z6R0</accession>
<dbReference type="KEGG" id="dpp:DICPUDRAFT_74135"/>
<dbReference type="RefSeq" id="XP_003283154.1">
    <property type="nucleotide sequence ID" value="XM_003283106.1"/>
</dbReference>
<sequence>MEEIHFPWPGKYIGTSNDFNNIFSIKKISLIQFKRFNDHKVHAEARLSNASEQLSEIKKVAKKEIFEFKLKLKDSESKLALKKEQIYDIAKSCKIPFSKAPIHNSNESFKESRCYNHSNHYSKSNGSEMAECEEQ</sequence>
<reference evidence="2" key="1">
    <citation type="journal article" date="2011" name="Genome Biol.">
        <title>Comparative genomics of the social amoebae Dictyostelium discoideum and Dictyostelium purpureum.</title>
        <authorList>
            <consortium name="US DOE Joint Genome Institute (JGI-PGF)"/>
            <person name="Sucgang R."/>
            <person name="Kuo A."/>
            <person name="Tian X."/>
            <person name="Salerno W."/>
            <person name="Parikh A."/>
            <person name="Feasley C.L."/>
            <person name="Dalin E."/>
            <person name="Tu H."/>
            <person name="Huang E."/>
            <person name="Barry K."/>
            <person name="Lindquist E."/>
            <person name="Shapiro H."/>
            <person name="Bruce D."/>
            <person name="Schmutz J."/>
            <person name="Salamov A."/>
            <person name="Fey P."/>
            <person name="Gaudet P."/>
            <person name="Anjard C."/>
            <person name="Babu M.M."/>
            <person name="Basu S."/>
            <person name="Bushmanova Y."/>
            <person name="van der Wel H."/>
            <person name="Katoh-Kurasawa M."/>
            <person name="Dinh C."/>
            <person name="Coutinho P.M."/>
            <person name="Saito T."/>
            <person name="Elias M."/>
            <person name="Schaap P."/>
            <person name="Kay R.R."/>
            <person name="Henrissat B."/>
            <person name="Eichinger L."/>
            <person name="Rivero F."/>
            <person name="Putnam N.H."/>
            <person name="West C.M."/>
            <person name="Loomis W.F."/>
            <person name="Chisholm R.L."/>
            <person name="Shaulsky G."/>
            <person name="Strassmann J.E."/>
            <person name="Queller D.C."/>
            <person name="Kuspa A."/>
            <person name="Grigoriev I.V."/>
        </authorList>
    </citation>
    <scope>NUCLEOTIDE SEQUENCE [LARGE SCALE GENOMIC DNA]</scope>
    <source>
        <strain evidence="2">QSDP1</strain>
    </source>
</reference>
<dbReference type="VEuPathDB" id="AmoebaDB:DICPUDRAFT_74135"/>
<evidence type="ECO:0000313" key="2">
    <source>
        <dbReference type="Proteomes" id="UP000001064"/>
    </source>
</evidence>
<dbReference type="AlphaFoldDB" id="F0Z6R0"/>